<accession>K0KBR2</accession>
<evidence type="ECO:0000256" key="5">
    <source>
        <dbReference type="ARBA" id="ARBA00023146"/>
    </source>
</evidence>
<dbReference type="InterPro" id="IPR018149">
    <property type="entry name" value="Lys-tRNA-synth_II_C"/>
</dbReference>
<keyword evidence="11" id="KW-1185">Reference proteome</keyword>
<feature type="domain" description="Aminoacyl-transfer RNA synthetases class-II family profile" evidence="9">
    <location>
        <begin position="203"/>
        <end position="516"/>
    </location>
</feature>
<evidence type="ECO:0000256" key="1">
    <source>
        <dbReference type="ARBA" id="ARBA00013166"/>
    </source>
</evidence>
<dbReference type="GO" id="GO:0005739">
    <property type="term" value="C:mitochondrion"/>
    <property type="evidence" value="ECO:0007669"/>
    <property type="project" value="TreeGrafter"/>
</dbReference>
<evidence type="ECO:0000256" key="3">
    <source>
        <dbReference type="ARBA" id="ARBA00022741"/>
    </source>
</evidence>
<dbReference type="InParanoid" id="K0KBR2"/>
<keyword evidence="5" id="KW-0030">Aminoacyl-tRNA synthetase</keyword>
<keyword evidence="3" id="KW-0547">Nucleotide-binding</keyword>
<evidence type="ECO:0000259" key="9">
    <source>
        <dbReference type="PROSITE" id="PS50862"/>
    </source>
</evidence>
<dbReference type="Gene3D" id="3.30.930.10">
    <property type="entry name" value="Bira Bifunctional Protein, Domain 2"/>
    <property type="match status" value="1"/>
</dbReference>
<dbReference type="STRING" id="1206466.K0KBR2"/>
<dbReference type="EC" id="6.1.1.6" evidence="1 8"/>
<comment type="caution">
    <text evidence="10">The sequence shown here is derived from an EMBL/GenBank/DDBJ whole genome shotgun (WGS) entry which is preliminary data.</text>
</comment>
<evidence type="ECO:0000256" key="2">
    <source>
        <dbReference type="ARBA" id="ARBA00022598"/>
    </source>
</evidence>
<dbReference type="InterPro" id="IPR002313">
    <property type="entry name" value="Lys-tRNA-ligase_II"/>
</dbReference>
<protein>
    <recommendedName>
        <fullName evidence="1 8">Lysine--tRNA ligase</fullName>
        <ecNumber evidence="1 8">6.1.1.6</ecNumber>
    </recommendedName>
    <alternativeName>
        <fullName evidence="6 8">Lysyl-tRNA synthetase</fullName>
    </alternativeName>
</protein>
<dbReference type="InterPro" id="IPR012340">
    <property type="entry name" value="NA-bd_OB-fold"/>
</dbReference>
<evidence type="ECO:0000256" key="4">
    <source>
        <dbReference type="ARBA" id="ARBA00022840"/>
    </source>
</evidence>
<dbReference type="SUPFAM" id="SSF55681">
    <property type="entry name" value="Class II aaRS and biotin synthetases"/>
    <property type="match status" value="1"/>
</dbReference>
<dbReference type="Gene3D" id="2.40.50.140">
    <property type="entry name" value="Nucleic acid-binding proteins"/>
    <property type="match status" value="1"/>
</dbReference>
<dbReference type="GO" id="GO:0070154">
    <property type="term" value="P:mitochondrial lysyl-tRNA aminoacylation"/>
    <property type="evidence" value="ECO:0007669"/>
    <property type="project" value="TreeGrafter"/>
</dbReference>
<dbReference type="InterPro" id="IPR004365">
    <property type="entry name" value="NA-bd_OB_tRNA"/>
</dbReference>
<dbReference type="PRINTS" id="PR00982">
    <property type="entry name" value="TRNASYNTHLYS"/>
</dbReference>
<dbReference type="InterPro" id="IPR004364">
    <property type="entry name" value="Aa-tRNA-synt_II"/>
</dbReference>
<dbReference type="Pfam" id="PF01336">
    <property type="entry name" value="tRNA_anti-codon"/>
    <property type="match status" value="1"/>
</dbReference>
<dbReference type="InterPro" id="IPR006195">
    <property type="entry name" value="aa-tRNA-synth_II"/>
</dbReference>
<sequence length="537" mass="61919">MLRSLPRFTKNSFVIKRYSSSLLAKNEEAEFANRKQIISESPNSYYKTLNEIRFKDANRLRIPEFRQKFVDFQWPENKRIDEEYTIEGKIQSIRRSGKGMVFIDIIQDFQKIQLVLMNKMIGLTKEEFSEHHDHFQKGDFIIAKGFPGITNVGELSLKCSNSIILASPTLHPLPPKLSNPEKRHSNKIVDYLVNKDSQNSIIIRSIIINTLRNFLNNKGFLEVNTPIISNSSKGANATPFITSSQHIKDSKGNPLDLQLRVAPELWLKKLIIGGFDKVYEIGQVFRNEGIDSTHNPEFTTCEFYQSFTNLEELMNMTELIFHDISKAVSKFEQSQDAIKLINQDGSHFQKLEFIPTIESQTGIKFPQEINPDSLLEYFQKINIEPPQIKSSPQLLDKLASIYIEPLCTKPTFIYHHPAIMSPLAKSTIISYSSDQNYEISRRFELFIKGKEFVNAYEEENSPFEQELKFKLQQSMKDEFNDDESIVPDSKYVKSMEWSMPPTGGWGIGIDRLSMFFSGKDRIEEVLTFGTLNDVLKQ</sequence>
<dbReference type="FunCoup" id="K0KBR2">
    <property type="interactions" value="98"/>
</dbReference>
<dbReference type="GO" id="GO:0005524">
    <property type="term" value="F:ATP binding"/>
    <property type="evidence" value="ECO:0007669"/>
    <property type="project" value="UniProtKB-KW"/>
</dbReference>
<keyword evidence="2 10" id="KW-0436">Ligase</keyword>
<dbReference type="PANTHER" id="PTHR42918">
    <property type="entry name" value="LYSYL-TRNA SYNTHETASE"/>
    <property type="match status" value="1"/>
</dbReference>
<name>K0KBR2_WICCF</name>
<evidence type="ECO:0000256" key="8">
    <source>
        <dbReference type="RuleBase" id="RU003748"/>
    </source>
</evidence>
<dbReference type="SUPFAM" id="SSF50249">
    <property type="entry name" value="Nucleic acid-binding proteins"/>
    <property type="match status" value="1"/>
</dbReference>
<evidence type="ECO:0000256" key="7">
    <source>
        <dbReference type="ARBA" id="ARBA00048573"/>
    </source>
</evidence>
<dbReference type="InterPro" id="IPR044136">
    <property type="entry name" value="Lys-tRNA-ligase_II_N"/>
</dbReference>
<dbReference type="NCBIfam" id="TIGR00499">
    <property type="entry name" value="lysS_bact"/>
    <property type="match status" value="1"/>
</dbReference>
<dbReference type="PANTHER" id="PTHR42918:SF5">
    <property type="entry name" value="LYSINE--TRNA LIGASE, MITOCHONDRIAL"/>
    <property type="match status" value="1"/>
</dbReference>
<organism evidence="10 11">
    <name type="scientific">Wickerhamomyces ciferrii (strain ATCC 14091 / BCRC 22168 / CBS 111 / JCM 3599 / NBRC 0793 / NRRL Y-1031 F-60-10)</name>
    <name type="common">Yeast</name>
    <name type="synonym">Pichia ciferrii</name>
    <dbReference type="NCBI Taxonomy" id="1206466"/>
    <lineage>
        <taxon>Eukaryota</taxon>
        <taxon>Fungi</taxon>
        <taxon>Dikarya</taxon>
        <taxon>Ascomycota</taxon>
        <taxon>Saccharomycotina</taxon>
        <taxon>Saccharomycetes</taxon>
        <taxon>Phaffomycetales</taxon>
        <taxon>Wickerhamomycetaceae</taxon>
        <taxon>Wickerhamomyces</taxon>
    </lineage>
</organism>
<dbReference type="GO" id="GO:0004824">
    <property type="term" value="F:lysine-tRNA ligase activity"/>
    <property type="evidence" value="ECO:0007669"/>
    <property type="project" value="UniProtKB-EC"/>
</dbReference>
<dbReference type="Pfam" id="PF00152">
    <property type="entry name" value="tRNA-synt_2"/>
    <property type="match status" value="1"/>
</dbReference>
<dbReference type="Proteomes" id="UP000009328">
    <property type="component" value="Unassembled WGS sequence"/>
</dbReference>
<evidence type="ECO:0000313" key="11">
    <source>
        <dbReference type="Proteomes" id="UP000009328"/>
    </source>
</evidence>
<reference evidence="10 11" key="1">
    <citation type="journal article" date="2012" name="Eukaryot. Cell">
        <title>Draft genome sequence of Wickerhamomyces ciferrii NRRL Y-1031 F-60-10.</title>
        <authorList>
            <person name="Schneider J."/>
            <person name="Andrea H."/>
            <person name="Blom J."/>
            <person name="Jaenicke S."/>
            <person name="Ruckert C."/>
            <person name="Schorsch C."/>
            <person name="Szczepanowski R."/>
            <person name="Farwick M."/>
            <person name="Goesmann A."/>
            <person name="Puhler A."/>
            <person name="Schaffer S."/>
            <person name="Tauch A."/>
            <person name="Kohler T."/>
            <person name="Brinkrolf K."/>
        </authorList>
    </citation>
    <scope>NUCLEOTIDE SEQUENCE [LARGE SCALE GENOMIC DNA]</scope>
    <source>
        <strain evidence="11">ATCC 14091 / BCRC 22168 / CBS 111 / JCM 3599 / NBRC 0793 / NRRL Y-1031 F-60-10</strain>
    </source>
</reference>
<dbReference type="InterPro" id="IPR045864">
    <property type="entry name" value="aa-tRNA-synth_II/BPL/LPL"/>
</dbReference>
<proteinExistence type="predicted"/>
<dbReference type="PROSITE" id="PS50862">
    <property type="entry name" value="AA_TRNA_LIGASE_II"/>
    <property type="match status" value="1"/>
</dbReference>
<evidence type="ECO:0000256" key="6">
    <source>
        <dbReference type="ARBA" id="ARBA00030563"/>
    </source>
</evidence>
<dbReference type="HOGENOM" id="CLU_008255_6_0_1"/>
<gene>
    <name evidence="10" type="ORF">BN7_2045</name>
</gene>
<dbReference type="AlphaFoldDB" id="K0KBR2"/>
<dbReference type="CDD" id="cd04322">
    <property type="entry name" value="LysRS_N"/>
    <property type="match status" value="1"/>
</dbReference>
<evidence type="ECO:0000313" key="10">
    <source>
        <dbReference type="EMBL" id="CCH42500.1"/>
    </source>
</evidence>
<dbReference type="EMBL" id="CAIF01000047">
    <property type="protein sequence ID" value="CCH42500.1"/>
    <property type="molecule type" value="Genomic_DNA"/>
</dbReference>
<dbReference type="GO" id="GO:0000049">
    <property type="term" value="F:tRNA binding"/>
    <property type="evidence" value="ECO:0007669"/>
    <property type="project" value="TreeGrafter"/>
</dbReference>
<comment type="catalytic activity">
    <reaction evidence="7 8">
        <text>tRNA(Lys) + L-lysine + ATP = L-lysyl-tRNA(Lys) + AMP + diphosphate</text>
        <dbReference type="Rhea" id="RHEA:20792"/>
        <dbReference type="Rhea" id="RHEA-COMP:9696"/>
        <dbReference type="Rhea" id="RHEA-COMP:9697"/>
        <dbReference type="ChEBI" id="CHEBI:30616"/>
        <dbReference type="ChEBI" id="CHEBI:32551"/>
        <dbReference type="ChEBI" id="CHEBI:33019"/>
        <dbReference type="ChEBI" id="CHEBI:78442"/>
        <dbReference type="ChEBI" id="CHEBI:78529"/>
        <dbReference type="ChEBI" id="CHEBI:456215"/>
        <dbReference type="EC" id="6.1.1.6"/>
    </reaction>
</comment>
<dbReference type="eggNOG" id="KOG1885">
    <property type="taxonomic scope" value="Eukaryota"/>
</dbReference>
<keyword evidence="4" id="KW-0067">ATP-binding</keyword>